<feature type="active site" description="Charge relay system" evidence="6">
    <location>
        <position position="328"/>
    </location>
</feature>
<dbReference type="PROSITE" id="PS00136">
    <property type="entry name" value="SUBTILASE_ASP"/>
    <property type="match status" value="1"/>
</dbReference>
<feature type="active site" description="Charge relay system" evidence="6">
    <location>
        <position position="644"/>
    </location>
</feature>
<evidence type="ECO:0000256" key="4">
    <source>
        <dbReference type="ARBA" id="ARBA00022801"/>
    </source>
</evidence>
<feature type="region of interest" description="Disordered" evidence="8">
    <location>
        <begin position="37"/>
        <end position="60"/>
    </location>
</feature>
<evidence type="ECO:0000256" key="7">
    <source>
        <dbReference type="RuleBase" id="RU003355"/>
    </source>
</evidence>
<feature type="domain" description="Subtilisin-like protease fibronectin type-III" evidence="12">
    <location>
        <begin position="730"/>
        <end position="823"/>
    </location>
</feature>
<keyword evidence="5 6" id="KW-0720">Serine protease</keyword>
<evidence type="ECO:0000256" key="6">
    <source>
        <dbReference type="PROSITE-ProRule" id="PRU01240"/>
    </source>
</evidence>
<feature type="compositionally biased region" description="Polar residues" evidence="8">
    <location>
        <begin position="49"/>
        <end position="60"/>
    </location>
</feature>
<name>A0ABU8LAD2_9MICO</name>
<dbReference type="Gene3D" id="3.50.30.30">
    <property type="match status" value="1"/>
</dbReference>
<dbReference type="Gene3D" id="2.60.40.2310">
    <property type="match status" value="1"/>
</dbReference>
<dbReference type="Pfam" id="PF02225">
    <property type="entry name" value="PA"/>
    <property type="match status" value="1"/>
</dbReference>
<sequence>MRSSRGRRSRILGVAAAATALLVVGGMAPAAAQDDDAGAFSATPLSPDDSFSNSAKSNSGRLATNDAKLLKRSDAKATTIMVKVDVDPVASYTGAIEGLAATSPEITGIPISEGSAAIDAYSAYVAERIAEAKKEATDLVGGAVIADYVTVYGGFSMTVPANRAKDLLKLGSVAAVQSNELRQATGASPTPTTRVAPTSVTSEAAADAELPETTPAPDQDATHFIGADAVWPSLGGRDRAGEGVIVGVIDTGIWPEHPMLAENGLGAPDGGPWSCEFGDGTVGDEFDCNNKLVGAYAMLDVYQSSPDPAGIDAYCLDTLCSARDAEGHGTHTATTAVGGNVESAEILGIQRGPFSGIAPGASVIAYRALGPNGGYEGDLVASIGQAVLDGVDVINYSISGSPDPYDSTELAFLDAFAAGIAVNSSAGNSGPGASTADHASPWTTTVGASTSDRAFTSALVLASTDGETLVKQGTTITQGIDDVGVVLAADVPGYNDELCQTPLPADSVTDQVVLCVRGGNGRVAKGYNALQGGAAGMILANPEPMDLQTDNHFLPAIQLEGPNDDIIAFIGDHPGVTATWAHGESTVSQGDVMAGFSSRGPIGPFLKPDITAPGVQVIAGHTPTPIGIDSGPAGELYQAIAGTSMSAPHAAGVSALLVAAHPEWTPGQIKSALMTSSVQDVVNVDGSDAGVFDRGAGSIRADRAIAPLATISETAAAFAASAADAKTRVDLNIPSINVDPLPGAVTTTRTVTNVSGKTQVFRTSATTDGEFDISVSPKNLTIPSGQSRDITVTINTLGATDGWHEGQVTLTPKRGNAMVIPVAANAAAASINLTQSCTPTTLARRGVADCTVTASNFLPVDVDAQIEVSVDGKMRIESVESPLRKKGSNGVWSGTLGAAVPPQITGFTDDLGPGGGFLPLDQFGVTPFPIGDEEVVNFNVPPFQFGGETYTRLGVVSNGYLVVGGGEAADVWYEPKPIPDPVTPNNVLAPLWTDLNPEAAAGGAGVSIGSLTDGVNSWIVAEWNTVPTYSGNATNSMQVWIQTGATEGVWFTYGEDGVSDDATSAATAAENRDGTSGVVLEGLPTAGDGYAVGTTPPAAGGTIELNYSVRGQAQGEWAAVATLTSDALRTTPIARTPITVDWNAGG</sequence>
<organism evidence="13 14">
    <name type="scientific">Microbacterium bandirmense</name>
    <dbReference type="NCBI Taxonomy" id="3122050"/>
    <lineage>
        <taxon>Bacteria</taxon>
        <taxon>Bacillati</taxon>
        <taxon>Actinomycetota</taxon>
        <taxon>Actinomycetes</taxon>
        <taxon>Micrococcales</taxon>
        <taxon>Microbacteriaceae</taxon>
        <taxon>Microbacterium</taxon>
    </lineage>
</organism>
<dbReference type="CDD" id="cd02120">
    <property type="entry name" value="PA_subtilisin_like"/>
    <property type="match status" value="1"/>
</dbReference>
<dbReference type="PROSITE" id="PS51892">
    <property type="entry name" value="SUBTILASE"/>
    <property type="match status" value="1"/>
</dbReference>
<dbReference type="InterPro" id="IPR041469">
    <property type="entry name" value="Subtilisin-like_FN3"/>
</dbReference>
<comment type="similarity">
    <text evidence="1 6 7">Belongs to the peptidase S8 family.</text>
</comment>
<dbReference type="SUPFAM" id="SSF52743">
    <property type="entry name" value="Subtilisin-like"/>
    <property type="match status" value="1"/>
</dbReference>
<keyword evidence="4 6" id="KW-0378">Hydrolase</keyword>
<dbReference type="InterPro" id="IPR006311">
    <property type="entry name" value="TAT_signal"/>
</dbReference>
<comment type="caution">
    <text evidence="13">The sequence shown here is derived from an EMBL/GenBank/DDBJ whole genome shotgun (WGS) entry which is preliminary data.</text>
</comment>
<feature type="region of interest" description="Disordered" evidence="8">
    <location>
        <begin position="181"/>
        <end position="200"/>
    </location>
</feature>
<evidence type="ECO:0000259" key="10">
    <source>
        <dbReference type="Pfam" id="PF00082"/>
    </source>
</evidence>
<dbReference type="PRINTS" id="PR00723">
    <property type="entry name" value="SUBTILISIN"/>
</dbReference>
<dbReference type="EMBL" id="JBBDGM010000004">
    <property type="protein sequence ID" value="MEJ1087970.1"/>
    <property type="molecule type" value="Genomic_DNA"/>
</dbReference>
<accession>A0ABU8LAD2</accession>
<feature type="domain" description="Peptidase S8/S53" evidence="10">
    <location>
        <begin position="241"/>
        <end position="679"/>
    </location>
</feature>
<dbReference type="Pfam" id="PF17766">
    <property type="entry name" value="fn3_6"/>
    <property type="match status" value="1"/>
</dbReference>
<keyword evidence="3 9" id="KW-0732">Signal</keyword>
<dbReference type="InterPro" id="IPR036852">
    <property type="entry name" value="Peptidase_S8/S53_dom_sf"/>
</dbReference>
<dbReference type="InterPro" id="IPR045051">
    <property type="entry name" value="SBT"/>
</dbReference>
<dbReference type="RefSeq" id="WP_337331636.1">
    <property type="nucleotide sequence ID" value="NZ_JBBDGM010000004.1"/>
</dbReference>
<dbReference type="InterPro" id="IPR000209">
    <property type="entry name" value="Peptidase_S8/S53_dom"/>
</dbReference>
<evidence type="ECO:0000256" key="3">
    <source>
        <dbReference type="ARBA" id="ARBA00022729"/>
    </source>
</evidence>
<evidence type="ECO:0000313" key="14">
    <source>
        <dbReference type="Proteomes" id="UP001371224"/>
    </source>
</evidence>
<evidence type="ECO:0000256" key="5">
    <source>
        <dbReference type="ARBA" id="ARBA00022825"/>
    </source>
</evidence>
<dbReference type="Pfam" id="PF00082">
    <property type="entry name" value="Peptidase_S8"/>
    <property type="match status" value="1"/>
</dbReference>
<keyword evidence="14" id="KW-1185">Reference proteome</keyword>
<evidence type="ECO:0000313" key="13">
    <source>
        <dbReference type="EMBL" id="MEJ1087970.1"/>
    </source>
</evidence>
<evidence type="ECO:0000256" key="1">
    <source>
        <dbReference type="ARBA" id="ARBA00011073"/>
    </source>
</evidence>
<evidence type="ECO:0000259" key="12">
    <source>
        <dbReference type="Pfam" id="PF17766"/>
    </source>
</evidence>
<feature type="domain" description="PA" evidence="11">
    <location>
        <begin position="495"/>
        <end position="559"/>
    </location>
</feature>
<dbReference type="PROSITE" id="PS00138">
    <property type="entry name" value="SUBTILASE_SER"/>
    <property type="match status" value="1"/>
</dbReference>
<feature type="chain" id="PRO_5045176842" evidence="9">
    <location>
        <begin position="33"/>
        <end position="1146"/>
    </location>
</feature>
<protein>
    <submittedName>
        <fullName evidence="13">S8 family serine peptidase</fullName>
    </submittedName>
</protein>
<dbReference type="InterPro" id="IPR023827">
    <property type="entry name" value="Peptidase_S8_Asp-AS"/>
</dbReference>
<evidence type="ECO:0000256" key="2">
    <source>
        <dbReference type="ARBA" id="ARBA00022670"/>
    </source>
</evidence>
<feature type="active site" description="Charge relay system" evidence="6">
    <location>
        <position position="250"/>
    </location>
</feature>
<evidence type="ECO:0000256" key="9">
    <source>
        <dbReference type="SAM" id="SignalP"/>
    </source>
</evidence>
<dbReference type="Gene3D" id="3.40.50.200">
    <property type="entry name" value="Peptidase S8/S53 domain"/>
    <property type="match status" value="1"/>
</dbReference>
<dbReference type="InterPro" id="IPR015500">
    <property type="entry name" value="Peptidase_S8_subtilisin-rel"/>
</dbReference>
<dbReference type="PANTHER" id="PTHR10795">
    <property type="entry name" value="PROPROTEIN CONVERTASE SUBTILISIN/KEXIN"/>
    <property type="match status" value="1"/>
</dbReference>
<feature type="signal peptide" evidence="9">
    <location>
        <begin position="1"/>
        <end position="32"/>
    </location>
</feature>
<dbReference type="PROSITE" id="PS51318">
    <property type="entry name" value="TAT"/>
    <property type="match status" value="1"/>
</dbReference>
<gene>
    <name evidence="13" type="ORF">WDU99_06525</name>
</gene>
<dbReference type="InterPro" id="IPR003137">
    <property type="entry name" value="PA_domain"/>
</dbReference>
<proteinExistence type="inferred from homology"/>
<reference evidence="13 14" key="1">
    <citation type="submission" date="2024-02" db="EMBL/GenBank/DDBJ databases">
        <authorList>
            <person name="Saticioglu I.B."/>
        </authorList>
    </citation>
    <scope>NUCLEOTIDE SEQUENCE [LARGE SCALE GENOMIC DNA]</scope>
    <source>
        <strain evidence="13 14">Mu-80</strain>
    </source>
</reference>
<evidence type="ECO:0000259" key="11">
    <source>
        <dbReference type="Pfam" id="PF02225"/>
    </source>
</evidence>
<keyword evidence="2 6" id="KW-0645">Protease</keyword>
<dbReference type="Proteomes" id="UP001371224">
    <property type="component" value="Unassembled WGS sequence"/>
</dbReference>
<dbReference type="InterPro" id="IPR023828">
    <property type="entry name" value="Peptidase_S8_Ser-AS"/>
</dbReference>
<evidence type="ECO:0000256" key="8">
    <source>
        <dbReference type="SAM" id="MobiDB-lite"/>
    </source>
</evidence>